<evidence type="ECO:0000256" key="1">
    <source>
        <dbReference type="SAM" id="MobiDB-lite"/>
    </source>
</evidence>
<evidence type="ECO:0000313" key="4">
    <source>
        <dbReference type="EMBL" id="PSN68849.1"/>
    </source>
</evidence>
<keyword evidence="2" id="KW-0812">Transmembrane</keyword>
<feature type="transmembrane region" description="Helical" evidence="2">
    <location>
        <begin position="20"/>
        <end position="42"/>
    </location>
</feature>
<dbReference type="PANTHER" id="PTHR35152:SF1">
    <property type="entry name" value="DOMAIN SIGNALLING PROTEIN, PUTATIVE (AFU_ORTHOLOGUE AFUA_5G11310)-RELATED"/>
    <property type="match status" value="1"/>
</dbReference>
<feature type="region of interest" description="Disordered" evidence="1">
    <location>
        <begin position="771"/>
        <end position="793"/>
    </location>
</feature>
<keyword evidence="5" id="KW-1185">Reference proteome</keyword>
<evidence type="ECO:0000256" key="2">
    <source>
        <dbReference type="SAM" id="Phobius"/>
    </source>
</evidence>
<sequence length="825" mass="91886">MDPNVVAKYPLGSKPTISYLPYLIFIAYIVSLIGAYTTVELLHRRVSGTGWRSWVQLAACSVSFGLVAIWCMHFVGNRAIVLGDGEEEIQLYYSPTFTTMSAILPIVVIFLGLVIVDRFYKGSKRSSTRYLGLMICGVCGGAAVTEMHYLGNQGTTDYRIDNSWPFIIGAASIAVGACCLSFGLFFHWSQHWINNIWRRFIVACVLAIAVCGMHWTASVGTTYEVRGYHVGRGQERNTNLIIAVCLCLSACGVCFCIGFLKQRHRRKLKDRAQQVVLAIATFDREGRLLVTQGGLLPCQTMTRQFHQRTFGEDFNPSHPVFQWLYRVSRNWGGIIDLIPSMREHLISTGYVQSHSPVIRSGSRTSFGGEDTASYSATFRQLFCVTAQDIARTLETRLQDLGALYEDVLTTGTLLTKTLWKDTHGSKALLAADVSYSPRDIEAGIVNPILFGRGQLLVLTRKVGNEETNRLQNIGYRFASLDQVGDHLARSLQISRDNLNRLVNKLQLFCEREPTVPTRGTYLASFLLQPSPVMKGLDVIVPRLTPDRLPMVKLASDELNPRWLKILSTFNGLTLDECLLRLHKAGSVPEEDAILEKFRNKILDLLKEVPEPALRQATFSSRQLDLTHGGAGKKDASQATVFAFCGIKEIYNQSLHSQTLKCVPMAFFQTYLRTYPGCPDHAILAQENHKEFSSLLRSSTECDKPPSRAGPKWSSFLRFHRTSDSETTLNPDSSSEKGLVKMGSITCGDSVHNVSHPFGGIMVSQDIVINEDSKSDTRAEPQGLGVRSEAGVADSEQQTMADRLMSITTSFRDIQGRIPSRDGRRY</sequence>
<dbReference type="OrthoDB" id="264015at2759"/>
<dbReference type="Proteomes" id="UP000240883">
    <property type="component" value="Unassembled WGS sequence"/>
</dbReference>
<gene>
    <name evidence="4" type="ORF">BS50DRAFT_619597</name>
</gene>
<feature type="transmembrane region" description="Helical" evidence="2">
    <location>
        <begin position="96"/>
        <end position="116"/>
    </location>
</feature>
<dbReference type="STRING" id="1448308.A0A2T2NU04"/>
<dbReference type="PROSITE" id="PS50924">
    <property type="entry name" value="MHYT"/>
    <property type="match status" value="1"/>
</dbReference>
<evidence type="ECO:0000313" key="5">
    <source>
        <dbReference type="Proteomes" id="UP000240883"/>
    </source>
</evidence>
<feature type="transmembrane region" description="Helical" evidence="2">
    <location>
        <begin position="128"/>
        <end position="144"/>
    </location>
</feature>
<feature type="transmembrane region" description="Helical" evidence="2">
    <location>
        <begin position="200"/>
        <end position="220"/>
    </location>
</feature>
<feature type="transmembrane region" description="Helical" evidence="2">
    <location>
        <begin position="164"/>
        <end position="188"/>
    </location>
</feature>
<reference evidence="4 5" key="1">
    <citation type="journal article" date="2018" name="Front. Microbiol.">
        <title>Genome-Wide Analysis of Corynespora cassiicola Leaf Fall Disease Putative Effectors.</title>
        <authorList>
            <person name="Lopez D."/>
            <person name="Ribeiro S."/>
            <person name="Label P."/>
            <person name="Fumanal B."/>
            <person name="Venisse J.S."/>
            <person name="Kohler A."/>
            <person name="de Oliveira R.R."/>
            <person name="Labutti K."/>
            <person name="Lipzen A."/>
            <person name="Lail K."/>
            <person name="Bauer D."/>
            <person name="Ohm R.A."/>
            <person name="Barry K.W."/>
            <person name="Spatafora J."/>
            <person name="Grigoriev I.V."/>
            <person name="Martin F.M."/>
            <person name="Pujade-Renaud V."/>
        </authorList>
    </citation>
    <scope>NUCLEOTIDE SEQUENCE [LARGE SCALE GENOMIC DNA]</scope>
    <source>
        <strain evidence="4 5">Philippines</strain>
    </source>
</reference>
<proteinExistence type="predicted"/>
<name>A0A2T2NU04_CORCC</name>
<keyword evidence="2" id="KW-0472">Membrane</keyword>
<dbReference type="InterPro" id="IPR005330">
    <property type="entry name" value="MHYT_dom"/>
</dbReference>
<feature type="transmembrane region" description="Helical" evidence="2">
    <location>
        <begin position="240"/>
        <end position="260"/>
    </location>
</feature>
<dbReference type="EMBL" id="KZ678133">
    <property type="protein sequence ID" value="PSN68849.1"/>
    <property type="molecule type" value="Genomic_DNA"/>
</dbReference>
<dbReference type="AlphaFoldDB" id="A0A2T2NU04"/>
<feature type="domain" description="MHYT" evidence="3">
    <location>
        <begin position="19"/>
        <end position="224"/>
    </location>
</feature>
<feature type="transmembrane region" description="Helical" evidence="2">
    <location>
        <begin position="54"/>
        <end position="76"/>
    </location>
</feature>
<organism evidence="4 5">
    <name type="scientific">Corynespora cassiicola Philippines</name>
    <dbReference type="NCBI Taxonomy" id="1448308"/>
    <lineage>
        <taxon>Eukaryota</taxon>
        <taxon>Fungi</taxon>
        <taxon>Dikarya</taxon>
        <taxon>Ascomycota</taxon>
        <taxon>Pezizomycotina</taxon>
        <taxon>Dothideomycetes</taxon>
        <taxon>Pleosporomycetidae</taxon>
        <taxon>Pleosporales</taxon>
        <taxon>Corynesporascaceae</taxon>
        <taxon>Corynespora</taxon>
    </lineage>
</organism>
<evidence type="ECO:0000259" key="3">
    <source>
        <dbReference type="PROSITE" id="PS50924"/>
    </source>
</evidence>
<keyword evidence="2" id="KW-1133">Transmembrane helix</keyword>
<dbReference type="Pfam" id="PF03707">
    <property type="entry name" value="MHYT"/>
    <property type="match status" value="1"/>
</dbReference>
<accession>A0A2T2NU04</accession>
<protein>
    <recommendedName>
        <fullName evidence="3">MHYT domain-containing protein</fullName>
    </recommendedName>
</protein>
<dbReference type="PANTHER" id="PTHR35152">
    <property type="entry name" value="DOMAIN SIGNALLING PROTEIN, PUTATIVE (AFU_ORTHOLOGUE AFUA_5G11310)-RELATED"/>
    <property type="match status" value="1"/>
</dbReference>